<protein>
    <submittedName>
        <fullName evidence="2">Uncharacterized protein</fullName>
    </submittedName>
</protein>
<organism evidence="2 3">
    <name type="scientific">Thalassiosira oceanica</name>
    <name type="common">Marine diatom</name>
    <dbReference type="NCBI Taxonomy" id="159749"/>
    <lineage>
        <taxon>Eukaryota</taxon>
        <taxon>Sar</taxon>
        <taxon>Stramenopiles</taxon>
        <taxon>Ochrophyta</taxon>
        <taxon>Bacillariophyta</taxon>
        <taxon>Coscinodiscophyceae</taxon>
        <taxon>Thalassiosirophycidae</taxon>
        <taxon>Thalassiosirales</taxon>
        <taxon>Thalassiosiraceae</taxon>
        <taxon>Thalassiosira</taxon>
    </lineage>
</organism>
<feature type="region of interest" description="Disordered" evidence="1">
    <location>
        <begin position="78"/>
        <end position="97"/>
    </location>
</feature>
<proteinExistence type="predicted"/>
<name>K0TEY1_THAOC</name>
<feature type="compositionally biased region" description="Basic and acidic residues" evidence="1">
    <location>
        <begin position="84"/>
        <end position="97"/>
    </location>
</feature>
<evidence type="ECO:0000256" key="1">
    <source>
        <dbReference type="SAM" id="MobiDB-lite"/>
    </source>
</evidence>
<dbReference type="AlphaFoldDB" id="K0TEY1"/>
<reference evidence="2 3" key="1">
    <citation type="journal article" date="2012" name="Genome Biol.">
        <title>Genome and low-iron response of an oceanic diatom adapted to chronic iron limitation.</title>
        <authorList>
            <person name="Lommer M."/>
            <person name="Specht M."/>
            <person name="Roy A.S."/>
            <person name="Kraemer L."/>
            <person name="Andreson R."/>
            <person name="Gutowska M.A."/>
            <person name="Wolf J."/>
            <person name="Bergner S.V."/>
            <person name="Schilhabel M.B."/>
            <person name="Klostermeier U.C."/>
            <person name="Beiko R.G."/>
            <person name="Rosenstiel P."/>
            <person name="Hippler M."/>
            <person name="Laroche J."/>
        </authorList>
    </citation>
    <scope>NUCLEOTIDE SEQUENCE [LARGE SCALE GENOMIC DNA]</scope>
    <source>
        <strain evidence="2 3">CCMP1005</strain>
    </source>
</reference>
<gene>
    <name evidence="2" type="ORF">THAOC_00905</name>
</gene>
<sequence length="97" mass="10938">MIQQPATEVGVPGEVERIHPKPNLLYYARFRSSPPIAGDDGPRRRPYEWLLKQQSLPAHEQNATPPWLAQTGIAWSRGSSETVQDLRPRADCESAFD</sequence>
<keyword evidence="3" id="KW-1185">Reference proteome</keyword>
<dbReference type="EMBL" id="AGNL01001090">
    <property type="protein sequence ID" value="EJK77268.1"/>
    <property type="molecule type" value="Genomic_DNA"/>
</dbReference>
<evidence type="ECO:0000313" key="3">
    <source>
        <dbReference type="Proteomes" id="UP000266841"/>
    </source>
</evidence>
<evidence type="ECO:0000313" key="2">
    <source>
        <dbReference type="EMBL" id="EJK77268.1"/>
    </source>
</evidence>
<accession>K0TEY1</accession>
<dbReference type="Proteomes" id="UP000266841">
    <property type="component" value="Unassembled WGS sequence"/>
</dbReference>
<comment type="caution">
    <text evidence="2">The sequence shown here is derived from an EMBL/GenBank/DDBJ whole genome shotgun (WGS) entry which is preliminary data.</text>
</comment>